<reference evidence="4 5" key="1">
    <citation type="submission" date="2024-09" db="EMBL/GenBank/DDBJ databases">
        <authorList>
            <person name="Sun Q."/>
            <person name="Mori K."/>
        </authorList>
    </citation>
    <scope>NUCLEOTIDE SEQUENCE [LARGE SCALE GENOMIC DNA]</scope>
    <source>
        <strain evidence="4 5">CECT 8300</strain>
    </source>
</reference>
<evidence type="ECO:0000256" key="1">
    <source>
        <dbReference type="SAM" id="SignalP"/>
    </source>
</evidence>
<evidence type="ECO:0000259" key="3">
    <source>
        <dbReference type="Pfam" id="PF20732"/>
    </source>
</evidence>
<sequence>MQTNLTHIKYVLILFVFTSFSCNSNTKKNTANNSAVVKEIVKDIPIIVGANQTEDYLSMLKGKRVGIAANQTSVIFKENKDYIHLVDSLIKMDISISKVFAPEHGFRGKADAGEHITDGIDAETGLPTVSLYGSNSKPSKEHLENVDVMVFDIQDVGVRFYTYISTLHYIMEACAELEIPVIVLDRPNPNGHYIDGPMLEENVKSFVGMHPVPIVYGMTIGEYAKMINGEKWLENGIQCDLTVVSLENYTHHSEYDLPILPSPNLPNATSINLYPSLCFFEGTDVSCGRGTETQFQIFGAPFLPKESFDFSFTPEPNFGAKSPKHQGELCFGRDLTQTKKLSKIDLSWLIEAYSLAPQKEAFFNKFFPKLAGTTALQTQIEKGMSAEEIRATWASGLKAFSDVREKYLLYK</sequence>
<evidence type="ECO:0000313" key="4">
    <source>
        <dbReference type="EMBL" id="MFB9104868.1"/>
    </source>
</evidence>
<dbReference type="RefSeq" id="WP_290273133.1">
    <property type="nucleotide sequence ID" value="NZ_JAUFQP010000013.1"/>
</dbReference>
<proteinExistence type="predicted"/>
<dbReference type="Pfam" id="PF20732">
    <property type="entry name" value="NamZ_C"/>
    <property type="match status" value="1"/>
</dbReference>
<dbReference type="InterPro" id="IPR048502">
    <property type="entry name" value="NamZ_N"/>
</dbReference>
<dbReference type="Proteomes" id="UP001589590">
    <property type="component" value="Unassembled WGS sequence"/>
</dbReference>
<dbReference type="InterPro" id="IPR048503">
    <property type="entry name" value="NamZ_C"/>
</dbReference>
<keyword evidence="5" id="KW-1185">Reference proteome</keyword>
<feature type="domain" description="Peptidoglycan beta-N-acetylmuramidase NamZ C-terminal" evidence="3">
    <location>
        <begin position="273"/>
        <end position="410"/>
    </location>
</feature>
<feature type="signal peptide" evidence="1">
    <location>
        <begin position="1"/>
        <end position="24"/>
    </location>
</feature>
<dbReference type="Gene3D" id="3.90.1150.140">
    <property type="match status" value="1"/>
</dbReference>
<feature type="domain" description="Peptidoglycan beta-N-acetylmuramidase NamZ N-terminal" evidence="2">
    <location>
        <begin position="65"/>
        <end position="268"/>
    </location>
</feature>
<evidence type="ECO:0000259" key="2">
    <source>
        <dbReference type="Pfam" id="PF07075"/>
    </source>
</evidence>
<dbReference type="PIRSF" id="PIRSF016719">
    <property type="entry name" value="UCP016719"/>
    <property type="match status" value="1"/>
</dbReference>
<dbReference type="EMBL" id="JBHMFA010000005">
    <property type="protein sequence ID" value="MFB9104868.1"/>
    <property type="molecule type" value="Genomic_DNA"/>
</dbReference>
<dbReference type="Pfam" id="PF07075">
    <property type="entry name" value="NamZ_N"/>
    <property type="match status" value="1"/>
</dbReference>
<evidence type="ECO:0000313" key="5">
    <source>
        <dbReference type="Proteomes" id="UP001589590"/>
    </source>
</evidence>
<protein>
    <submittedName>
        <fullName evidence="4">DUF1343 domain-containing protein</fullName>
    </submittedName>
</protein>
<feature type="chain" id="PRO_5045887085" evidence="1">
    <location>
        <begin position="25"/>
        <end position="411"/>
    </location>
</feature>
<name>A0ABV5GYZ4_9FLAO</name>
<dbReference type="PANTHER" id="PTHR42915:SF1">
    <property type="entry name" value="PEPTIDOGLYCAN BETA-N-ACETYLMURAMIDASE NAMZ"/>
    <property type="match status" value="1"/>
</dbReference>
<comment type="caution">
    <text evidence="4">The sequence shown here is derived from an EMBL/GenBank/DDBJ whole genome shotgun (WGS) entry which is preliminary data.</text>
</comment>
<accession>A0ABV5GYZ4</accession>
<dbReference type="InterPro" id="IPR008302">
    <property type="entry name" value="NamZ"/>
</dbReference>
<dbReference type="Gene3D" id="3.40.50.12170">
    <property type="entry name" value="Uncharacterised protein PF07075, DUF1343"/>
    <property type="match status" value="1"/>
</dbReference>
<dbReference type="PANTHER" id="PTHR42915">
    <property type="entry name" value="HYPOTHETICAL 460 KDA PROTEIN IN FEUA-SIGW INTERGENIC REGION [PRECURSOR]"/>
    <property type="match status" value="1"/>
</dbReference>
<keyword evidence="1" id="KW-0732">Signal</keyword>
<organism evidence="4 5">
    <name type="scientific">Algibacter miyuki</name>
    <dbReference type="NCBI Taxonomy" id="1306933"/>
    <lineage>
        <taxon>Bacteria</taxon>
        <taxon>Pseudomonadati</taxon>
        <taxon>Bacteroidota</taxon>
        <taxon>Flavobacteriia</taxon>
        <taxon>Flavobacteriales</taxon>
        <taxon>Flavobacteriaceae</taxon>
        <taxon>Algibacter</taxon>
    </lineage>
</organism>
<gene>
    <name evidence="4" type="ORF">ACFFU1_08150</name>
</gene>